<reference evidence="2" key="1">
    <citation type="submission" date="2013-11" db="EMBL/GenBank/DDBJ databases">
        <title>Genome sequence of the fusiform rust pathogen reveals effectors for host alternation and coevolution with pine.</title>
        <authorList>
            <consortium name="DOE Joint Genome Institute"/>
            <person name="Smith K."/>
            <person name="Pendleton A."/>
            <person name="Kubisiak T."/>
            <person name="Anderson C."/>
            <person name="Salamov A."/>
            <person name="Aerts A."/>
            <person name="Riley R."/>
            <person name="Clum A."/>
            <person name="Lindquist E."/>
            <person name="Ence D."/>
            <person name="Campbell M."/>
            <person name="Kronenberg Z."/>
            <person name="Feau N."/>
            <person name="Dhillon B."/>
            <person name="Hamelin R."/>
            <person name="Burleigh J."/>
            <person name="Smith J."/>
            <person name="Yandell M."/>
            <person name="Nelson C."/>
            <person name="Grigoriev I."/>
            <person name="Davis J."/>
        </authorList>
    </citation>
    <scope>NUCLEOTIDE SEQUENCE</scope>
    <source>
        <strain evidence="2">G11</strain>
    </source>
</reference>
<name>A0A9P6NQL3_9BASI</name>
<feature type="region of interest" description="Disordered" evidence="1">
    <location>
        <begin position="242"/>
        <end position="268"/>
    </location>
</feature>
<dbReference type="AlphaFoldDB" id="A0A9P6NQL3"/>
<feature type="compositionally biased region" description="Polar residues" evidence="1">
    <location>
        <begin position="484"/>
        <end position="504"/>
    </location>
</feature>
<dbReference type="EMBL" id="MU167244">
    <property type="protein sequence ID" value="KAG0147766.1"/>
    <property type="molecule type" value="Genomic_DNA"/>
</dbReference>
<feature type="region of interest" description="Disordered" evidence="1">
    <location>
        <begin position="368"/>
        <end position="517"/>
    </location>
</feature>
<evidence type="ECO:0000256" key="1">
    <source>
        <dbReference type="SAM" id="MobiDB-lite"/>
    </source>
</evidence>
<dbReference type="OrthoDB" id="10378248at2759"/>
<organism evidence="2 3">
    <name type="scientific">Cronartium quercuum f. sp. fusiforme G11</name>
    <dbReference type="NCBI Taxonomy" id="708437"/>
    <lineage>
        <taxon>Eukaryota</taxon>
        <taxon>Fungi</taxon>
        <taxon>Dikarya</taxon>
        <taxon>Basidiomycota</taxon>
        <taxon>Pucciniomycotina</taxon>
        <taxon>Pucciniomycetes</taxon>
        <taxon>Pucciniales</taxon>
        <taxon>Coleosporiaceae</taxon>
        <taxon>Cronartium</taxon>
    </lineage>
</organism>
<proteinExistence type="predicted"/>
<evidence type="ECO:0000313" key="2">
    <source>
        <dbReference type="EMBL" id="KAG0147766.1"/>
    </source>
</evidence>
<feature type="compositionally biased region" description="Low complexity" evidence="1">
    <location>
        <begin position="251"/>
        <end position="268"/>
    </location>
</feature>
<feature type="compositionally biased region" description="Pro residues" evidence="1">
    <location>
        <begin position="386"/>
        <end position="396"/>
    </location>
</feature>
<protein>
    <submittedName>
        <fullName evidence="2">Uncharacterized protein</fullName>
    </submittedName>
</protein>
<sequence length="573" mass="62832">METSVVHEEARVPINERTTSSDQLPIYHSTQTCEMSGGPASVNALFGAMFPLGSAIYHPQPISTVQFQQGLDPQNVNEQINTNTNLHYGLPTNEHYSLDHVQTRANNDYDHNSVRSPIQNPSQMGFNYDSMIQYDPRTPLPPTAPAFSQAHEMNHMTENAYQQTLYWSHAPPYFSRDQAPIPSDSFDIQSQRFFQSLPNSSSIPCQLPNPQDFQRTLGHHYGEPNIQSFNDELSSAKRMKFCDKEPPTRQSCPSADTSFSSSTDESSTNDIHLIETSMSSCELLEPPNCSSSPTHVKESSFSASASAPPTGLLRTFSPVHENFLPVPGTPFKKRARSATTDVPPIAQPRSTSFPTGAATSILESVPVELGPSIQSTPNKITDLRPNLPPSVHPPGPLGKNPCAKLEPALLPLHSPPPKPNQQQSFKLNHDLRSQPNHSGTVSKPSKPSSKAKRPKKERLNAHPVPPHPSPQSGAASHSRPPPITSMSYDPSTPVTNEGNRSNEAFRTPENGGKQERVDSLEKALEALDTLTGYLQQQSGTRGTSVGSFATPQHFFILGELGGRLRRRLDLERG</sequence>
<feature type="region of interest" description="Disordered" evidence="1">
    <location>
        <begin position="284"/>
        <end position="307"/>
    </location>
</feature>
<feature type="region of interest" description="Disordered" evidence="1">
    <location>
        <begin position="327"/>
        <end position="355"/>
    </location>
</feature>
<comment type="caution">
    <text evidence="2">The sequence shown here is derived from an EMBL/GenBank/DDBJ whole genome shotgun (WGS) entry which is preliminary data.</text>
</comment>
<gene>
    <name evidence="2" type="ORF">CROQUDRAFT_451094</name>
</gene>
<keyword evidence="3" id="KW-1185">Reference proteome</keyword>
<dbReference type="Proteomes" id="UP000886653">
    <property type="component" value="Unassembled WGS sequence"/>
</dbReference>
<accession>A0A9P6NQL3</accession>
<evidence type="ECO:0000313" key="3">
    <source>
        <dbReference type="Proteomes" id="UP000886653"/>
    </source>
</evidence>